<dbReference type="EMBL" id="CAAE01014581">
    <property type="protein sequence ID" value="CAF99840.1"/>
    <property type="molecule type" value="Genomic_DNA"/>
</dbReference>
<organism evidence="2">
    <name type="scientific">Tetraodon nigroviridis</name>
    <name type="common">Spotted green pufferfish</name>
    <name type="synonym">Chelonodon nigroviridis</name>
    <dbReference type="NCBI Taxonomy" id="99883"/>
    <lineage>
        <taxon>Eukaryota</taxon>
        <taxon>Metazoa</taxon>
        <taxon>Chordata</taxon>
        <taxon>Craniata</taxon>
        <taxon>Vertebrata</taxon>
        <taxon>Euteleostomi</taxon>
        <taxon>Actinopterygii</taxon>
        <taxon>Neopterygii</taxon>
        <taxon>Teleostei</taxon>
        <taxon>Neoteleostei</taxon>
        <taxon>Acanthomorphata</taxon>
        <taxon>Eupercaria</taxon>
        <taxon>Tetraodontiformes</taxon>
        <taxon>Tetradontoidea</taxon>
        <taxon>Tetraodontidae</taxon>
        <taxon>Tetraodon</taxon>
    </lineage>
</organism>
<reference evidence="2" key="2">
    <citation type="submission" date="2004-02" db="EMBL/GenBank/DDBJ databases">
        <authorList>
            <consortium name="Genoscope"/>
            <consortium name="Whitehead Institute Centre for Genome Research"/>
        </authorList>
    </citation>
    <scope>NUCLEOTIDE SEQUENCE</scope>
</reference>
<reference evidence="2" key="1">
    <citation type="journal article" date="2004" name="Nature">
        <title>Genome duplication in the teleost fish Tetraodon nigroviridis reveals the early vertebrate proto-karyotype.</title>
        <authorList>
            <person name="Jaillon O."/>
            <person name="Aury J.-M."/>
            <person name="Brunet F."/>
            <person name="Petit J.-L."/>
            <person name="Stange-Thomann N."/>
            <person name="Mauceli E."/>
            <person name="Bouneau L."/>
            <person name="Fischer C."/>
            <person name="Ozouf-Costaz C."/>
            <person name="Bernot A."/>
            <person name="Nicaud S."/>
            <person name="Jaffe D."/>
            <person name="Fisher S."/>
            <person name="Lutfalla G."/>
            <person name="Dossat C."/>
            <person name="Segurens B."/>
            <person name="Dasilva C."/>
            <person name="Salanoubat M."/>
            <person name="Levy M."/>
            <person name="Boudet N."/>
            <person name="Castellano S."/>
            <person name="Anthouard V."/>
            <person name="Jubin C."/>
            <person name="Castelli V."/>
            <person name="Katinka M."/>
            <person name="Vacherie B."/>
            <person name="Biemont C."/>
            <person name="Skalli Z."/>
            <person name="Cattolico L."/>
            <person name="Poulain J."/>
            <person name="De Berardinis V."/>
            <person name="Cruaud C."/>
            <person name="Duprat S."/>
            <person name="Brottier P."/>
            <person name="Coutanceau J.-P."/>
            <person name="Gouzy J."/>
            <person name="Parra G."/>
            <person name="Lardier G."/>
            <person name="Chapple C."/>
            <person name="McKernan K.J."/>
            <person name="McEwan P."/>
            <person name="Bosak S."/>
            <person name="Kellis M."/>
            <person name="Volff J.-N."/>
            <person name="Guigo R."/>
            <person name="Zody M.C."/>
            <person name="Mesirov J."/>
            <person name="Lindblad-Toh K."/>
            <person name="Birren B."/>
            <person name="Nusbaum C."/>
            <person name="Kahn D."/>
            <person name="Robinson-Rechavi M."/>
            <person name="Laudet V."/>
            <person name="Schachter V."/>
            <person name="Quetier F."/>
            <person name="Saurin W."/>
            <person name="Scarpelli C."/>
            <person name="Wincker P."/>
            <person name="Lander E.S."/>
            <person name="Weissenbach J."/>
            <person name="Roest Crollius H."/>
        </authorList>
    </citation>
    <scope>NUCLEOTIDE SEQUENCE [LARGE SCALE GENOMIC DNA]</scope>
</reference>
<dbReference type="AlphaFoldDB" id="Q4SHP2"/>
<proteinExistence type="predicted"/>
<sequence>MAALPAASTHLCSMLTQPLQPGSNPASFPPDEEENKGKLEKDGQRREGEKEKRKAGEEVSGGGGGGGCTIVSCLMKALDLPQTDKGWLHSPKLETQRR</sequence>
<feature type="compositionally biased region" description="Basic and acidic residues" evidence="1">
    <location>
        <begin position="35"/>
        <end position="57"/>
    </location>
</feature>
<dbReference type="KEGG" id="tng:GSTEN00018063G001"/>
<accession>Q4SHP2</accession>
<comment type="caution">
    <text evidence="2">The sequence shown here is derived from an EMBL/GenBank/DDBJ whole genome shotgun (WGS) entry which is preliminary data.</text>
</comment>
<name>Q4SHP2_TETNG</name>
<gene>
    <name evidence="2" type="ORF">GSTENG00018063001</name>
</gene>
<protein>
    <submittedName>
        <fullName evidence="2">(spotted green pufferfish) hypothetical protein</fullName>
    </submittedName>
</protein>
<feature type="compositionally biased region" description="Polar residues" evidence="1">
    <location>
        <begin position="14"/>
        <end position="26"/>
    </location>
</feature>
<feature type="region of interest" description="Disordered" evidence="1">
    <location>
        <begin position="14"/>
        <end position="66"/>
    </location>
</feature>
<evidence type="ECO:0000256" key="1">
    <source>
        <dbReference type="SAM" id="MobiDB-lite"/>
    </source>
</evidence>
<evidence type="ECO:0000313" key="2">
    <source>
        <dbReference type="EMBL" id="CAF99840.1"/>
    </source>
</evidence>